<accession>A0A914HGQ0</accession>
<protein>
    <submittedName>
        <fullName evidence="3">Uncharacterized protein</fullName>
    </submittedName>
</protein>
<proteinExistence type="predicted"/>
<reference evidence="3" key="1">
    <citation type="submission" date="2022-11" db="UniProtKB">
        <authorList>
            <consortium name="WormBaseParasite"/>
        </authorList>
    </citation>
    <scope>IDENTIFICATION</scope>
</reference>
<dbReference type="Proteomes" id="UP000887572">
    <property type="component" value="Unplaced"/>
</dbReference>
<name>A0A914HGQ0_GLORO</name>
<evidence type="ECO:0000313" key="3">
    <source>
        <dbReference type="WBParaSite" id="Gr19_v10_g16455.t1"/>
    </source>
</evidence>
<keyword evidence="2" id="KW-1185">Reference proteome</keyword>
<feature type="compositionally biased region" description="Low complexity" evidence="1">
    <location>
        <begin position="16"/>
        <end position="26"/>
    </location>
</feature>
<feature type="region of interest" description="Disordered" evidence="1">
    <location>
        <begin position="1"/>
        <end position="26"/>
    </location>
</feature>
<dbReference type="AlphaFoldDB" id="A0A914HGQ0"/>
<organism evidence="2 3">
    <name type="scientific">Globodera rostochiensis</name>
    <name type="common">Golden nematode worm</name>
    <name type="synonym">Heterodera rostochiensis</name>
    <dbReference type="NCBI Taxonomy" id="31243"/>
    <lineage>
        <taxon>Eukaryota</taxon>
        <taxon>Metazoa</taxon>
        <taxon>Ecdysozoa</taxon>
        <taxon>Nematoda</taxon>
        <taxon>Chromadorea</taxon>
        <taxon>Rhabditida</taxon>
        <taxon>Tylenchina</taxon>
        <taxon>Tylenchomorpha</taxon>
        <taxon>Tylenchoidea</taxon>
        <taxon>Heteroderidae</taxon>
        <taxon>Heteroderinae</taxon>
        <taxon>Globodera</taxon>
    </lineage>
</organism>
<sequence>MLPIRTYRFDKRRQHSATTSSSSTLATAAAVGTNSTSAVLPSTSMQHANVGGIPPALISSNDPPPVKLVKAKFENIKTEPVVAGQQRNGGGCGKRFKTLSKVQCAECDEFLPNSDASRLHHTNVNLAPCRFPPPGAHVSLADLPEKMAKIRARAVELFGLG</sequence>
<evidence type="ECO:0000313" key="2">
    <source>
        <dbReference type="Proteomes" id="UP000887572"/>
    </source>
</evidence>
<evidence type="ECO:0000256" key="1">
    <source>
        <dbReference type="SAM" id="MobiDB-lite"/>
    </source>
</evidence>
<dbReference type="WBParaSite" id="Gr19_v10_g16455.t1">
    <property type="protein sequence ID" value="Gr19_v10_g16455.t1"/>
    <property type="gene ID" value="Gr19_v10_g16455"/>
</dbReference>